<protein>
    <submittedName>
        <fullName evidence="1">Uncharacterized protein</fullName>
    </submittedName>
</protein>
<keyword evidence="2" id="KW-1185">Reference proteome</keyword>
<evidence type="ECO:0000313" key="2">
    <source>
        <dbReference type="Proteomes" id="UP000248916"/>
    </source>
</evidence>
<gene>
    <name evidence="1" type="ORF">LX81_04199</name>
</gene>
<proteinExistence type="predicted"/>
<accession>A0A2W7MSN7</accession>
<name>A0A2W7MSN7_9RHOB</name>
<dbReference type="Proteomes" id="UP000248916">
    <property type="component" value="Unassembled WGS sequence"/>
</dbReference>
<dbReference type="AlphaFoldDB" id="A0A2W7MSN7"/>
<evidence type="ECO:0000313" key="1">
    <source>
        <dbReference type="EMBL" id="PZX10563.1"/>
    </source>
</evidence>
<comment type="caution">
    <text evidence="1">The sequence shown here is derived from an EMBL/GenBank/DDBJ whole genome shotgun (WGS) entry which is preliminary data.</text>
</comment>
<reference evidence="1 2" key="1">
    <citation type="submission" date="2018-06" db="EMBL/GenBank/DDBJ databases">
        <title>Genomic Encyclopedia of Archaeal and Bacterial Type Strains, Phase II (KMG-II): from individual species to whole genera.</title>
        <authorList>
            <person name="Goeker M."/>
        </authorList>
    </citation>
    <scope>NUCLEOTIDE SEQUENCE [LARGE SCALE GENOMIC DNA]</scope>
    <source>
        <strain evidence="1 2">DSM 22009</strain>
    </source>
</reference>
<dbReference type="EMBL" id="QKZL01000044">
    <property type="protein sequence ID" value="PZX10563.1"/>
    <property type="molecule type" value="Genomic_DNA"/>
</dbReference>
<sequence length="76" mass="8621">MQLSEIAEVPGQLRLGYENGTDWSGLSSVRGRSYGTILNALVESAFQISKIRNMRLHLDAYRLLWSLQDNVNTIPR</sequence>
<organism evidence="1 2">
    <name type="scientific">Palleronia aestuarii</name>
    <dbReference type="NCBI Taxonomy" id="568105"/>
    <lineage>
        <taxon>Bacteria</taxon>
        <taxon>Pseudomonadati</taxon>
        <taxon>Pseudomonadota</taxon>
        <taxon>Alphaproteobacteria</taxon>
        <taxon>Rhodobacterales</taxon>
        <taxon>Roseobacteraceae</taxon>
        <taxon>Palleronia</taxon>
    </lineage>
</organism>